<reference evidence="1 2" key="1">
    <citation type="submission" date="2016-06" db="EMBL/GenBank/DDBJ databases">
        <authorList>
            <person name="Kjaerup R.B."/>
            <person name="Dalgaard T.S."/>
            <person name="Juul-Madsen H.R."/>
        </authorList>
    </citation>
    <scope>NUCLEOTIDE SEQUENCE [LARGE SCALE GENOMIC DNA]</scope>
</reference>
<protein>
    <submittedName>
        <fullName evidence="1">Uncharacterized protein</fullName>
    </submittedName>
</protein>
<name>A0A1X7S9D9_ZYMT9</name>
<evidence type="ECO:0000313" key="2">
    <source>
        <dbReference type="Proteomes" id="UP000215127"/>
    </source>
</evidence>
<dbReference type="Proteomes" id="UP000215127">
    <property type="component" value="Chromosome 13"/>
</dbReference>
<accession>A0A1X7S9D9</accession>
<gene>
    <name evidence="1" type="ORF">ZT3D7_G11478</name>
</gene>
<proteinExistence type="predicted"/>
<keyword evidence="2" id="KW-1185">Reference proteome</keyword>
<evidence type="ECO:0000313" key="1">
    <source>
        <dbReference type="EMBL" id="SMQ56323.1"/>
    </source>
</evidence>
<organism evidence="1 2">
    <name type="scientific">Zymoseptoria tritici (strain ST99CH_3D7)</name>
    <dbReference type="NCBI Taxonomy" id="1276538"/>
    <lineage>
        <taxon>Eukaryota</taxon>
        <taxon>Fungi</taxon>
        <taxon>Dikarya</taxon>
        <taxon>Ascomycota</taxon>
        <taxon>Pezizomycotina</taxon>
        <taxon>Dothideomycetes</taxon>
        <taxon>Dothideomycetidae</taxon>
        <taxon>Mycosphaerellales</taxon>
        <taxon>Mycosphaerellaceae</taxon>
        <taxon>Zymoseptoria</taxon>
    </lineage>
</organism>
<dbReference type="EMBL" id="LT853704">
    <property type="protein sequence ID" value="SMQ56323.1"/>
    <property type="molecule type" value="Genomic_DNA"/>
</dbReference>
<dbReference type="AlphaFoldDB" id="A0A1X7S9D9"/>
<sequence>MEKEIALHTWNAVVTTNAVLMQLVFLRRERIIALAGQFCTIDETSGATDSITALKSCSIEEEEEERRLHPTYSHEGLCQTDTATLDVHLIVSKGTPSVTNRLWDC</sequence>